<keyword evidence="2" id="KW-0812">Transmembrane</keyword>
<organism evidence="3 4">
    <name type="scientific">Thauera aminoaromatica</name>
    <dbReference type="NCBI Taxonomy" id="164330"/>
    <lineage>
        <taxon>Bacteria</taxon>
        <taxon>Pseudomonadati</taxon>
        <taxon>Pseudomonadota</taxon>
        <taxon>Betaproteobacteria</taxon>
        <taxon>Rhodocyclales</taxon>
        <taxon>Zoogloeaceae</taxon>
        <taxon>Thauera</taxon>
    </lineage>
</organism>
<dbReference type="PANTHER" id="PTHR34351">
    <property type="entry name" value="SLR1927 PROTEIN-RELATED"/>
    <property type="match status" value="1"/>
</dbReference>
<evidence type="ECO:0000313" key="4">
    <source>
        <dbReference type="Proteomes" id="UP000321192"/>
    </source>
</evidence>
<protein>
    <submittedName>
        <fullName evidence="3">DUF58 domain-containing protein</fullName>
    </submittedName>
</protein>
<keyword evidence="2" id="KW-1133">Transmembrane helix</keyword>
<comment type="caution">
    <text evidence="3">The sequence shown here is derived from an EMBL/GenBank/DDBJ whole genome shotgun (WGS) entry which is preliminary data.</text>
</comment>
<dbReference type="EMBL" id="SSFD01000382">
    <property type="protein sequence ID" value="TXH78625.1"/>
    <property type="molecule type" value="Genomic_DNA"/>
</dbReference>
<evidence type="ECO:0000256" key="2">
    <source>
        <dbReference type="SAM" id="Phobius"/>
    </source>
</evidence>
<gene>
    <name evidence="3" type="ORF">E6Q80_22315</name>
</gene>
<sequence>MARTAASLATRLRHAGERWLFRIGAPEPAPIRLGQRRIYVLPSAAGVGFALALLVMLLAAINYNLSLGYALVFTLGGSAAASILHAFRNLYGLSIRPGRCAPVFAGETAVFSLLIDNPASRRRPALRLGAQGQWSAFDLPAAEETAVALACPALRRGRLALGRSVLETRWPLGLIRAWSVFVPKADCLVLPTPEPDPPPLPPAGGDATGASRDARTGDEDFAGLRAHRSADSPRHVAWKAVARGGPMLTKEFAAGEGRELLLDWDRLPAGLDAERRLSRLTAWVLAAEREGRRYALALPGIRIAAATGRAHRERCLRLLALHGLPDPTAEDGA</sequence>
<feature type="compositionally biased region" description="Pro residues" evidence="1">
    <location>
        <begin position="192"/>
        <end position="202"/>
    </location>
</feature>
<keyword evidence="2" id="KW-0472">Membrane</keyword>
<feature type="region of interest" description="Disordered" evidence="1">
    <location>
        <begin position="192"/>
        <end position="216"/>
    </location>
</feature>
<accession>A0A5C7S6N8</accession>
<dbReference type="PANTHER" id="PTHR34351:SF1">
    <property type="entry name" value="SLR1927 PROTEIN"/>
    <property type="match status" value="1"/>
</dbReference>
<feature type="transmembrane region" description="Helical" evidence="2">
    <location>
        <begin position="38"/>
        <end position="61"/>
    </location>
</feature>
<name>A0A5C7S6N8_THASP</name>
<proteinExistence type="predicted"/>
<reference evidence="3 4" key="1">
    <citation type="submission" date="2018-09" db="EMBL/GenBank/DDBJ databases">
        <title>Metagenome Assembled Genomes from an Advanced Water Purification Facility.</title>
        <authorList>
            <person name="Stamps B.W."/>
            <person name="Spear J.R."/>
        </authorList>
    </citation>
    <scope>NUCLEOTIDE SEQUENCE [LARGE SCALE GENOMIC DNA]</scope>
    <source>
        <strain evidence="3">Bin_27_1</strain>
    </source>
</reference>
<feature type="transmembrane region" description="Helical" evidence="2">
    <location>
        <begin position="67"/>
        <end position="87"/>
    </location>
</feature>
<dbReference type="AlphaFoldDB" id="A0A5C7S6N8"/>
<evidence type="ECO:0000256" key="1">
    <source>
        <dbReference type="SAM" id="MobiDB-lite"/>
    </source>
</evidence>
<dbReference type="Proteomes" id="UP000321192">
    <property type="component" value="Unassembled WGS sequence"/>
</dbReference>
<evidence type="ECO:0000313" key="3">
    <source>
        <dbReference type="EMBL" id="TXH78625.1"/>
    </source>
</evidence>
<dbReference type="RefSeq" id="WP_276662462.1">
    <property type="nucleotide sequence ID" value="NZ_SSFD01000382.1"/>
</dbReference>